<dbReference type="EMBL" id="FOHO01000019">
    <property type="protein sequence ID" value="SEU00657.1"/>
    <property type="molecule type" value="Genomic_DNA"/>
</dbReference>
<name>A0A1I0ITS5_9RHOB</name>
<keyword evidence="1" id="KW-1133">Transmembrane helix</keyword>
<feature type="transmembrane region" description="Helical" evidence="1">
    <location>
        <begin position="47"/>
        <end position="63"/>
    </location>
</feature>
<organism evidence="2 3">
    <name type="scientific">Paracoccus homiensis</name>
    <dbReference type="NCBI Taxonomy" id="364199"/>
    <lineage>
        <taxon>Bacteria</taxon>
        <taxon>Pseudomonadati</taxon>
        <taxon>Pseudomonadota</taxon>
        <taxon>Alphaproteobacteria</taxon>
        <taxon>Rhodobacterales</taxon>
        <taxon>Paracoccaceae</taxon>
        <taxon>Paracoccus</taxon>
    </lineage>
</organism>
<dbReference type="Proteomes" id="UP000199180">
    <property type="component" value="Unassembled WGS sequence"/>
</dbReference>
<feature type="transmembrane region" description="Helical" evidence="1">
    <location>
        <begin position="6"/>
        <end position="26"/>
    </location>
</feature>
<proteinExistence type="predicted"/>
<keyword evidence="1" id="KW-0472">Membrane</keyword>
<feature type="transmembrane region" description="Helical" evidence="1">
    <location>
        <begin position="94"/>
        <end position="115"/>
    </location>
</feature>
<keyword evidence="1" id="KW-0812">Transmembrane</keyword>
<dbReference type="STRING" id="364199.SAMN04489858_1197"/>
<evidence type="ECO:0000256" key="1">
    <source>
        <dbReference type="SAM" id="Phobius"/>
    </source>
</evidence>
<protein>
    <recommendedName>
        <fullName evidence="4">DoxX-like family protein</fullName>
    </recommendedName>
</protein>
<sequence length="116" mass="12383">MLSGLIALFGWIATAALVAVSLLLAFNRQTGLRLLQHRADMLPQAMLVRYAGLAVLALVASWINAPRVLFGMLLAMAVIGLGDAFIYRRAGHPFWLHLAVGVAAAFAALLSLLAMN</sequence>
<dbReference type="RefSeq" id="WP_090737513.1">
    <property type="nucleotide sequence ID" value="NZ_FOHO01000019.1"/>
</dbReference>
<reference evidence="2 3" key="1">
    <citation type="submission" date="2016-10" db="EMBL/GenBank/DDBJ databases">
        <authorList>
            <person name="de Groot N.N."/>
        </authorList>
    </citation>
    <scope>NUCLEOTIDE SEQUENCE [LARGE SCALE GENOMIC DNA]</scope>
    <source>
        <strain evidence="2 3">DSM 17862</strain>
    </source>
</reference>
<evidence type="ECO:0000313" key="3">
    <source>
        <dbReference type="Proteomes" id="UP000199180"/>
    </source>
</evidence>
<dbReference type="AlphaFoldDB" id="A0A1I0ITS5"/>
<evidence type="ECO:0000313" key="2">
    <source>
        <dbReference type="EMBL" id="SEU00657.1"/>
    </source>
</evidence>
<dbReference type="OrthoDB" id="7868624at2"/>
<keyword evidence="3" id="KW-1185">Reference proteome</keyword>
<feature type="transmembrane region" description="Helical" evidence="1">
    <location>
        <begin position="69"/>
        <end position="87"/>
    </location>
</feature>
<gene>
    <name evidence="2" type="ORF">SAMN04489858_1197</name>
</gene>
<accession>A0A1I0ITS5</accession>
<evidence type="ECO:0008006" key="4">
    <source>
        <dbReference type="Google" id="ProtNLM"/>
    </source>
</evidence>